<evidence type="ECO:0000256" key="11">
    <source>
        <dbReference type="RuleBase" id="RU004136"/>
    </source>
</evidence>
<dbReference type="SUPFAM" id="SSF53244">
    <property type="entry name" value="MurD-like peptide ligases, peptide-binding domain"/>
    <property type="match status" value="1"/>
</dbReference>
<dbReference type="GO" id="GO:0047480">
    <property type="term" value="F:UDP-N-acetylmuramoyl-tripeptide-D-alanyl-D-alanine ligase activity"/>
    <property type="evidence" value="ECO:0007669"/>
    <property type="project" value="UniProtKB-UniRule"/>
</dbReference>
<dbReference type="RefSeq" id="WP_116224457.1">
    <property type="nucleotide sequence ID" value="NZ_AP018437.1"/>
</dbReference>
<evidence type="ECO:0000259" key="13">
    <source>
        <dbReference type="Pfam" id="PF02875"/>
    </source>
</evidence>
<evidence type="ECO:0000259" key="12">
    <source>
        <dbReference type="Pfam" id="PF01225"/>
    </source>
</evidence>
<feature type="domain" description="Mur ligase central" evidence="14">
    <location>
        <begin position="125"/>
        <end position="313"/>
    </location>
</feature>
<dbReference type="InterPro" id="IPR005863">
    <property type="entry name" value="UDP-N-AcMur_synth"/>
</dbReference>
<dbReference type="GO" id="GO:0008766">
    <property type="term" value="F:UDP-N-acetylmuramoylalanyl-D-glutamyl-2,6-diaminopimelate-D-alanyl-D-alanine ligase activity"/>
    <property type="evidence" value="ECO:0007669"/>
    <property type="project" value="RHEA"/>
</dbReference>
<comment type="pathway">
    <text evidence="10 11">Cell wall biogenesis; peptidoglycan biosynthesis.</text>
</comment>
<evidence type="ECO:0000256" key="3">
    <source>
        <dbReference type="ARBA" id="ARBA00022618"/>
    </source>
</evidence>
<evidence type="ECO:0000256" key="4">
    <source>
        <dbReference type="ARBA" id="ARBA00022741"/>
    </source>
</evidence>
<dbReference type="InterPro" id="IPR036565">
    <property type="entry name" value="Mur-like_cat_sf"/>
</dbReference>
<comment type="subcellular location">
    <subcellularLocation>
        <location evidence="10 11">Cytoplasm</location>
    </subcellularLocation>
</comment>
<comment type="similarity">
    <text evidence="10">Belongs to the MurCDEF family. MurF subfamily.</text>
</comment>
<dbReference type="SUPFAM" id="SSF63418">
    <property type="entry name" value="MurE/MurF N-terminal domain"/>
    <property type="match status" value="1"/>
</dbReference>
<keyword evidence="2 10" id="KW-0436">Ligase</keyword>
<organism evidence="15 16">
    <name type="scientific">Pelolinea submarina</name>
    <dbReference type="NCBI Taxonomy" id="913107"/>
    <lineage>
        <taxon>Bacteria</taxon>
        <taxon>Bacillati</taxon>
        <taxon>Chloroflexota</taxon>
        <taxon>Anaerolineae</taxon>
        <taxon>Anaerolineales</taxon>
        <taxon>Anaerolineaceae</taxon>
        <taxon>Pelolinea</taxon>
    </lineage>
</organism>
<dbReference type="InterPro" id="IPR013221">
    <property type="entry name" value="Mur_ligase_cen"/>
</dbReference>
<sequence length="474" mass="51417">MITLDLIVQAFTGIQIAQTGPMLTEAVIDSRVVIPGALFIALPGEKSDGHRFVGAAFEKGAQVALVQQDMPEGMRVLDLRRVNSSSEELSIPEMPFCLRVDDTLQALQDLARFWRRKLSLRVVGITGSVGKSSTKELTAEVLARKFHTYRNPGNYNNEIGLPLTILNLGSGYERLVAEMGFYYPGEITFLCDIAQPEIGVVTNIGTVHAERAGSQEAIAKGKSELVQALPAAPEGTAILNYDDPYVRAMADQTKANVLFYGLDAAADLWADEIQGCGLKGIQFRMHYQDKSVRMEVPILGRHSVQTILRAAAVGFCEGLTWQEVTDGLVHSNTQLRLVAVQTNSGALILDDTYNATPESTLAALDLLDELQGQKIAVLGDMLELGQYEKEGHELVGQRAAQVVQHLIAVGPRGRTIADSAKEVGLPSTAITWVEDALQAADVLKYNLQSGDVVLIKGSHGLRMDRIAAILEENA</sequence>
<evidence type="ECO:0000256" key="9">
    <source>
        <dbReference type="ARBA" id="ARBA00023316"/>
    </source>
</evidence>
<proteinExistence type="inferred from homology"/>
<dbReference type="Gene3D" id="3.40.1190.10">
    <property type="entry name" value="Mur-like, catalytic domain"/>
    <property type="match status" value="1"/>
</dbReference>
<feature type="domain" description="Mur ligase C-terminal" evidence="13">
    <location>
        <begin position="336"/>
        <end position="458"/>
    </location>
</feature>
<dbReference type="InterPro" id="IPR004101">
    <property type="entry name" value="Mur_ligase_C"/>
</dbReference>
<evidence type="ECO:0000256" key="2">
    <source>
        <dbReference type="ARBA" id="ARBA00022598"/>
    </source>
</evidence>
<dbReference type="GO" id="GO:0051301">
    <property type="term" value="P:cell division"/>
    <property type="evidence" value="ECO:0007669"/>
    <property type="project" value="UniProtKB-KW"/>
</dbReference>
<evidence type="ECO:0000256" key="7">
    <source>
        <dbReference type="ARBA" id="ARBA00022984"/>
    </source>
</evidence>
<dbReference type="OrthoDB" id="9801978at2"/>
<accession>A0A347ZS30</accession>
<dbReference type="Gene3D" id="3.90.190.20">
    <property type="entry name" value="Mur ligase, C-terminal domain"/>
    <property type="match status" value="1"/>
</dbReference>
<dbReference type="InterPro" id="IPR036615">
    <property type="entry name" value="Mur_ligase_C_dom_sf"/>
</dbReference>
<dbReference type="EC" id="6.3.2.10" evidence="10 11"/>
<keyword evidence="5 10" id="KW-0067">ATP-binding</keyword>
<comment type="catalytic activity">
    <reaction evidence="10 11">
        <text>D-alanyl-D-alanine + UDP-N-acetyl-alpha-D-muramoyl-L-alanyl-gamma-D-glutamyl-meso-2,6-diaminopimelate + ATP = UDP-N-acetyl-alpha-D-muramoyl-L-alanyl-gamma-D-glutamyl-meso-2,6-diaminopimeloyl-D-alanyl-D-alanine + ADP + phosphate + H(+)</text>
        <dbReference type="Rhea" id="RHEA:28374"/>
        <dbReference type="ChEBI" id="CHEBI:15378"/>
        <dbReference type="ChEBI" id="CHEBI:30616"/>
        <dbReference type="ChEBI" id="CHEBI:43474"/>
        <dbReference type="ChEBI" id="CHEBI:57822"/>
        <dbReference type="ChEBI" id="CHEBI:61386"/>
        <dbReference type="ChEBI" id="CHEBI:83905"/>
        <dbReference type="ChEBI" id="CHEBI:456216"/>
        <dbReference type="EC" id="6.3.2.10"/>
    </reaction>
</comment>
<dbReference type="PANTHER" id="PTHR43024">
    <property type="entry name" value="UDP-N-ACETYLMURAMOYL-TRIPEPTIDE--D-ALANYL-D-ALANINE LIGASE"/>
    <property type="match status" value="1"/>
</dbReference>
<keyword evidence="7 10" id="KW-0573">Peptidoglycan synthesis</keyword>
<dbReference type="PANTHER" id="PTHR43024:SF1">
    <property type="entry name" value="UDP-N-ACETYLMURAMOYL-TRIPEPTIDE--D-ALANYL-D-ALANINE LIGASE"/>
    <property type="match status" value="1"/>
</dbReference>
<evidence type="ECO:0000256" key="8">
    <source>
        <dbReference type="ARBA" id="ARBA00023306"/>
    </source>
</evidence>
<evidence type="ECO:0000259" key="14">
    <source>
        <dbReference type="Pfam" id="PF08245"/>
    </source>
</evidence>
<comment type="function">
    <text evidence="10 11">Involved in cell wall formation. Catalyzes the final step in the synthesis of UDP-N-acetylmuramoyl-pentapeptide, the precursor of murein.</text>
</comment>
<keyword evidence="3 10" id="KW-0132">Cell division</keyword>
<reference evidence="15 16" key="1">
    <citation type="submission" date="2018-08" db="EMBL/GenBank/DDBJ databases">
        <title>Genomic Encyclopedia of Type Strains, Phase IV (KMG-IV): sequencing the most valuable type-strain genomes for metagenomic binning, comparative biology and taxonomic classification.</title>
        <authorList>
            <person name="Goeker M."/>
        </authorList>
    </citation>
    <scope>NUCLEOTIDE SEQUENCE [LARGE SCALE GENOMIC DNA]</scope>
    <source>
        <strain evidence="15 16">DSM 23923</strain>
    </source>
</reference>
<dbReference type="SUPFAM" id="SSF53623">
    <property type="entry name" value="MurD-like peptide ligases, catalytic domain"/>
    <property type="match status" value="1"/>
</dbReference>
<dbReference type="GO" id="GO:0009252">
    <property type="term" value="P:peptidoglycan biosynthetic process"/>
    <property type="evidence" value="ECO:0007669"/>
    <property type="project" value="UniProtKB-UniRule"/>
</dbReference>
<evidence type="ECO:0000313" key="16">
    <source>
        <dbReference type="Proteomes" id="UP000256388"/>
    </source>
</evidence>
<dbReference type="Pfam" id="PF08245">
    <property type="entry name" value="Mur_ligase_M"/>
    <property type="match status" value="1"/>
</dbReference>
<dbReference type="InterPro" id="IPR051046">
    <property type="entry name" value="MurCDEF_CellWall_CoF430Synth"/>
</dbReference>
<dbReference type="GO" id="GO:0005737">
    <property type="term" value="C:cytoplasm"/>
    <property type="evidence" value="ECO:0007669"/>
    <property type="project" value="UniProtKB-SubCell"/>
</dbReference>
<evidence type="ECO:0000256" key="1">
    <source>
        <dbReference type="ARBA" id="ARBA00022490"/>
    </source>
</evidence>
<protein>
    <recommendedName>
        <fullName evidence="10 11">UDP-N-acetylmuramoyl-tripeptide--D-alanyl-D-alanine ligase</fullName>
        <ecNumber evidence="10 11">6.3.2.10</ecNumber>
    </recommendedName>
    <alternativeName>
        <fullName evidence="10">D-alanyl-D-alanine-adding enzyme</fullName>
    </alternativeName>
</protein>
<keyword evidence="8 10" id="KW-0131">Cell cycle</keyword>
<gene>
    <name evidence="10" type="primary">murF</name>
    <name evidence="15" type="ORF">DFR64_1202</name>
</gene>
<keyword evidence="9 10" id="KW-0961">Cell wall biogenesis/degradation</keyword>
<keyword evidence="4 10" id="KW-0547">Nucleotide-binding</keyword>
<dbReference type="AlphaFoldDB" id="A0A347ZS30"/>
<dbReference type="InterPro" id="IPR000713">
    <property type="entry name" value="Mur_ligase_N"/>
</dbReference>
<name>A0A347ZS30_9CHLR</name>
<evidence type="ECO:0000256" key="10">
    <source>
        <dbReference type="HAMAP-Rule" id="MF_02019"/>
    </source>
</evidence>
<dbReference type="Gene3D" id="3.40.1390.10">
    <property type="entry name" value="MurE/MurF, N-terminal domain"/>
    <property type="match status" value="1"/>
</dbReference>
<comment type="caution">
    <text evidence="15">The sequence shown here is derived from an EMBL/GenBank/DDBJ whole genome shotgun (WGS) entry which is preliminary data.</text>
</comment>
<evidence type="ECO:0000256" key="6">
    <source>
        <dbReference type="ARBA" id="ARBA00022960"/>
    </source>
</evidence>
<dbReference type="HAMAP" id="MF_02019">
    <property type="entry name" value="MurF"/>
    <property type="match status" value="1"/>
</dbReference>
<evidence type="ECO:0000313" key="15">
    <source>
        <dbReference type="EMBL" id="REG11324.1"/>
    </source>
</evidence>
<dbReference type="UniPathway" id="UPA00219"/>
<dbReference type="InterPro" id="IPR035911">
    <property type="entry name" value="MurE/MurF_N"/>
</dbReference>
<comment type="caution">
    <text evidence="10">Lacks conserved residue(s) required for the propagation of feature annotation.</text>
</comment>
<evidence type="ECO:0000256" key="5">
    <source>
        <dbReference type="ARBA" id="ARBA00022840"/>
    </source>
</evidence>
<dbReference type="EMBL" id="QUMS01000001">
    <property type="protein sequence ID" value="REG11324.1"/>
    <property type="molecule type" value="Genomic_DNA"/>
</dbReference>
<feature type="domain" description="Mur ligase N-terminal catalytic" evidence="12">
    <location>
        <begin position="28"/>
        <end position="113"/>
    </location>
</feature>
<dbReference type="Pfam" id="PF02875">
    <property type="entry name" value="Mur_ligase_C"/>
    <property type="match status" value="1"/>
</dbReference>
<dbReference type="GO" id="GO:0071555">
    <property type="term" value="P:cell wall organization"/>
    <property type="evidence" value="ECO:0007669"/>
    <property type="project" value="UniProtKB-KW"/>
</dbReference>
<keyword evidence="6 10" id="KW-0133">Cell shape</keyword>
<dbReference type="GO" id="GO:0005524">
    <property type="term" value="F:ATP binding"/>
    <property type="evidence" value="ECO:0007669"/>
    <property type="project" value="UniProtKB-UniRule"/>
</dbReference>
<dbReference type="Pfam" id="PF01225">
    <property type="entry name" value="Mur_ligase"/>
    <property type="match status" value="1"/>
</dbReference>
<keyword evidence="16" id="KW-1185">Reference proteome</keyword>
<dbReference type="GO" id="GO:0008360">
    <property type="term" value="P:regulation of cell shape"/>
    <property type="evidence" value="ECO:0007669"/>
    <property type="project" value="UniProtKB-KW"/>
</dbReference>
<keyword evidence="1 10" id="KW-0963">Cytoplasm</keyword>
<dbReference type="Proteomes" id="UP000256388">
    <property type="component" value="Unassembled WGS sequence"/>
</dbReference>
<dbReference type="NCBIfam" id="TIGR01143">
    <property type="entry name" value="murF"/>
    <property type="match status" value="1"/>
</dbReference>